<dbReference type="InterPro" id="IPR036291">
    <property type="entry name" value="NAD(P)-bd_dom_sf"/>
</dbReference>
<dbReference type="PRINTS" id="PR00080">
    <property type="entry name" value="SDRFAMILY"/>
</dbReference>
<reference evidence="4 5" key="1">
    <citation type="submission" date="2023-07" db="EMBL/GenBank/DDBJ databases">
        <title>Sorghum-associated microbial communities from plants grown in Nebraska, USA.</title>
        <authorList>
            <person name="Schachtman D."/>
        </authorList>
    </citation>
    <scope>NUCLEOTIDE SEQUENCE [LARGE SCALE GENOMIC DNA]</scope>
    <source>
        <strain evidence="4 5">DS1307</strain>
    </source>
</reference>
<dbReference type="Proteomes" id="UP001241472">
    <property type="component" value="Unassembled WGS sequence"/>
</dbReference>
<dbReference type="InterPro" id="IPR020904">
    <property type="entry name" value="Sc_DH/Rdtase_CS"/>
</dbReference>
<comment type="caution">
    <text evidence="4">The sequence shown here is derived from an EMBL/GenBank/DDBJ whole genome shotgun (WGS) entry which is preliminary data.</text>
</comment>
<dbReference type="PROSITE" id="PS00061">
    <property type="entry name" value="ADH_SHORT"/>
    <property type="match status" value="1"/>
</dbReference>
<keyword evidence="5" id="KW-1185">Reference proteome</keyword>
<keyword evidence="2" id="KW-0560">Oxidoreductase</keyword>
<dbReference type="PANTHER" id="PTHR48107:SF16">
    <property type="entry name" value="NADPH-DEPENDENT ALDEHYDE REDUCTASE 1, CHLOROPLASTIC"/>
    <property type="match status" value="1"/>
</dbReference>
<comment type="similarity">
    <text evidence="1">Belongs to the short-chain dehydrogenases/reductases (SDR) family.</text>
</comment>
<dbReference type="SUPFAM" id="SSF51735">
    <property type="entry name" value="NAD(P)-binding Rossmann-fold domains"/>
    <property type="match status" value="1"/>
</dbReference>
<dbReference type="Gene3D" id="3.40.50.720">
    <property type="entry name" value="NAD(P)-binding Rossmann-like Domain"/>
    <property type="match status" value="1"/>
</dbReference>
<proteinExistence type="inferred from homology"/>
<dbReference type="NCBIfam" id="NF005559">
    <property type="entry name" value="PRK07231.1"/>
    <property type="match status" value="1"/>
</dbReference>
<accession>A0ABT9Q2C6</accession>
<dbReference type="CDD" id="cd05355">
    <property type="entry name" value="SDR_c1"/>
    <property type="match status" value="1"/>
</dbReference>
<name>A0ABT9Q2C6_9HYPH</name>
<dbReference type="EMBL" id="JAUSRF010000028">
    <property type="protein sequence ID" value="MDP9840516.1"/>
    <property type="molecule type" value="Genomic_DNA"/>
</dbReference>
<evidence type="ECO:0000313" key="4">
    <source>
        <dbReference type="EMBL" id="MDP9840516.1"/>
    </source>
</evidence>
<dbReference type="PANTHER" id="PTHR48107">
    <property type="entry name" value="NADPH-DEPENDENT ALDEHYDE REDUCTASE-LIKE PROTEIN, CHLOROPLASTIC-RELATED"/>
    <property type="match status" value="1"/>
</dbReference>
<evidence type="ECO:0000256" key="1">
    <source>
        <dbReference type="ARBA" id="ARBA00006484"/>
    </source>
</evidence>
<dbReference type="InterPro" id="IPR002347">
    <property type="entry name" value="SDR_fam"/>
</dbReference>
<gene>
    <name evidence="4" type="ORF">J2T09_005303</name>
</gene>
<sequence>MIGTSAARPSERVQENERGWNCGSHVWLARCCNIQETAMKEPRRPSPPQPEQQQQPPGETKLMKPLPDHGENSYQGNGKLTGRVALITGADSGIGKAVAIAFAREGADVVISYLNEDEDARDTAKWVEEAGRKALVIPGDIKSEDHCIDLVERTVAELGSLDILVNNAAFQRTYADISDISADEWDETFRTNIYAPFFLSKAAARHMKPGGAIINTTSIQSRQPSPPLLAYASTKGAVSNFTAGLAEMFADKGIRVNAVAPGPIWTPLIPSTMPPEKSAKFGEQTLLKRAGQPAELAGAYVLLASDLGSYMTGAVIPVTGGEIMI</sequence>
<organism evidence="4 5">
    <name type="scientific">Neorhizobium huautlense</name>
    <dbReference type="NCBI Taxonomy" id="67774"/>
    <lineage>
        <taxon>Bacteria</taxon>
        <taxon>Pseudomonadati</taxon>
        <taxon>Pseudomonadota</taxon>
        <taxon>Alphaproteobacteria</taxon>
        <taxon>Hyphomicrobiales</taxon>
        <taxon>Rhizobiaceae</taxon>
        <taxon>Rhizobium/Agrobacterium group</taxon>
        <taxon>Neorhizobium</taxon>
    </lineage>
</organism>
<evidence type="ECO:0000256" key="3">
    <source>
        <dbReference type="SAM" id="MobiDB-lite"/>
    </source>
</evidence>
<protein>
    <submittedName>
        <fullName evidence="4">NAD(P)-dependent dehydrogenase (Short-subunit alcohol dehydrogenase family)</fullName>
    </submittedName>
</protein>
<evidence type="ECO:0000313" key="5">
    <source>
        <dbReference type="Proteomes" id="UP001241472"/>
    </source>
</evidence>
<dbReference type="Pfam" id="PF13561">
    <property type="entry name" value="adh_short_C2"/>
    <property type="match status" value="1"/>
</dbReference>
<feature type="region of interest" description="Disordered" evidence="3">
    <location>
        <begin position="39"/>
        <end position="78"/>
    </location>
</feature>
<dbReference type="PRINTS" id="PR00081">
    <property type="entry name" value="GDHRDH"/>
</dbReference>
<evidence type="ECO:0000256" key="2">
    <source>
        <dbReference type="ARBA" id="ARBA00023002"/>
    </source>
</evidence>